<dbReference type="Gene3D" id="3.10.129.10">
    <property type="entry name" value="Hotdog Thioesterase"/>
    <property type="match status" value="1"/>
</dbReference>
<dbReference type="OrthoDB" id="5538558at2759"/>
<name>A0A9W9NKR1_PENCI</name>
<evidence type="ECO:0000313" key="2">
    <source>
        <dbReference type="EMBL" id="KAJ5221804.1"/>
    </source>
</evidence>
<proteinExistence type="predicted"/>
<dbReference type="RefSeq" id="XP_056496727.1">
    <property type="nucleotide sequence ID" value="XM_056649596.1"/>
</dbReference>
<accession>A0A9W9NKR1</accession>
<dbReference type="PANTHER" id="PTHR31793:SF39">
    <property type="entry name" value="THIOESTERASE_THIOL ESTER DEHYDRASE-ISOMERASE"/>
    <property type="match status" value="1"/>
</dbReference>
<dbReference type="PANTHER" id="PTHR31793">
    <property type="entry name" value="4-HYDROXYBENZOYL-COA THIOESTERASE FAMILY MEMBER"/>
    <property type="match status" value="1"/>
</dbReference>
<dbReference type="AlphaFoldDB" id="A0A9W9NKR1"/>
<reference evidence="2" key="2">
    <citation type="journal article" date="2023" name="IMA Fungus">
        <title>Comparative genomic study of the Penicillium genus elucidates a diverse pangenome and 15 lateral gene transfer events.</title>
        <authorList>
            <person name="Petersen C."/>
            <person name="Sorensen T."/>
            <person name="Nielsen M.R."/>
            <person name="Sondergaard T.E."/>
            <person name="Sorensen J.L."/>
            <person name="Fitzpatrick D.A."/>
            <person name="Frisvad J.C."/>
            <person name="Nielsen K.L."/>
        </authorList>
    </citation>
    <scope>NUCLEOTIDE SEQUENCE</scope>
    <source>
        <strain evidence="2">IBT 23319</strain>
    </source>
</reference>
<dbReference type="Proteomes" id="UP001147733">
    <property type="component" value="Unassembled WGS sequence"/>
</dbReference>
<dbReference type="InterPro" id="IPR050563">
    <property type="entry name" value="4-hydroxybenzoyl-CoA_TE"/>
</dbReference>
<dbReference type="SUPFAM" id="SSF54637">
    <property type="entry name" value="Thioesterase/thiol ester dehydrase-isomerase"/>
    <property type="match status" value="1"/>
</dbReference>
<feature type="compositionally biased region" description="Low complexity" evidence="1">
    <location>
        <begin position="29"/>
        <end position="41"/>
    </location>
</feature>
<gene>
    <name evidence="2" type="ORF">N7469_010691</name>
</gene>
<dbReference type="GeneID" id="81388763"/>
<keyword evidence="3" id="KW-1185">Reference proteome</keyword>
<dbReference type="CDD" id="cd00586">
    <property type="entry name" value="4HBT"/>
    <property type="match status" value="1"/>
</dbReference>
<feature type="region of interest" description="Disordered" evidence="1">
    <location>
        <begin position="29"/>
        <end position="49"/>
    </location>
</feature>
<dbReference type="InterPro" id="IPR029069">
    <property type="entry name" value="HotDog_dom_sf"/>
</dbReference>
<evidence type="ECO:0000313" key="3">
    <source>
        <dbReference type="Proteomes" id="UP001147733"/>
    </source>
</evidence>
<dbReference type="Pfam" id="PF13279">
    <property type="entry name" value="4HBT_2"/>
    <property type="match status" value="1"/>
</dbReference>
<dbReference type="GO" id="GO:0047617">
    <property type="term" value="F:fatty acyl-CoA hydrolase activity"/>
    <property type="evidence" value="ECO:0007669"/>
    <property type="project" value="TreeGrafter"/>
</dbReference>
<evidence type="ECO:0000256" key="1">
    <source>
        <dbReference type="SAM" id="MobiDB-lite"/>
    </source>
</evidence>
<organism evidence="2 3">
    <name type="scientific">Penicillium citrinum</name>
    <dbReference type="NCBI Taxonomy" id="5077"/>
    <lineage>
        <taxon>Eukaryota</taxon>
        <taxon>Fungi</taxon>
        <taxon>Dikarya</taxon>
        <taxon>Ascomycota</taxon>
        <taxon>Pezizomycotina</taxon>
        <taxon>Eurotiomycetes</taxon>
        <taxon>Eurotiomycetidae</taxon>
        <taxon>Eurotiales</taxon>
        <taxon>Aspergillaceae</taxon>
        <taxon>Penicillium</taxon>
    </lineage>
</organism>
<sequence length="316" mass="36265">MIPRSALNRQLPCSHLLLSSRRLLSVSSPAHNASSSTSANPPARPHGIDPRWLTMMKRRVGKCMMFGLKPTQVNDAGHILQQLARDWRELIAGSEGFLTDEKRRGLYRHNVVWGEMDVMLSEEAEYILTLSIGLANRYTITIGHVNNVNYVRYAESARVNWTRNIGIHIDQTNKKKWLALLSSTGIGLILRSIKVDYKFPMKFPDKISVYHKLVQDPSSSLSSQSAFYLQVMIMSESRQRPAARCHEDIVTYDYQRNQKTPELPPFILNQFKHIWELQEEAKKNCQQQILDIESKVRTLELESWDREDAVEDTGSA</sequence>
<comment type="caution">
    <text evidence="2">The sequence shown here is derived from an EMBL/GenBank/DDBJ whole genome shotgun (WGS) entry which is preliminary data.</text>
</comment>
<protein>
    <submittedName>
        <fullName evidence="2">Uncharacterized protein</fullName>
    </submittedName>
</protein>
<reference evidence="2" key="1">
    <citation type="submission" date="2022-11" db="EMBL/GenBank/DDBJ databases">
        <authorList>
            <person name="Petersen C."/>
        </authorList>
    </citation>
    <scope>NUCLEOTIDE SEQUENCE</scope>
    <source>
        <strain evidence="2">IBT 23319</strain>
    </source>
</reference>
<dbReference type="EMBL" id="JAPQKT010000009">
    <property type="protein sequence ID" value="KAJ5221804.1"/>
    <property type="molecule type" value="Genomic_DNA"/>
</dbReference>